<sequence>MMNFLHPLSPRFRGFLYAFIILFSLVGVCYFLCLCLGSMDFFQALLSKVGFSLGNRALCSLFIKIGCPMSLAFAIGFLVKTFLAGSWIGRWVCPFQEGPSSAPNEGSAFTKVKTFFISCLGGHPPTKDILPEQAPRNWVEEADLPQAHPDDTVNDLREKIAIILESFFKNNPREHETFLDIAQRLALESKQSCGDGVSRQDFVRLLGALQDPSNPVYLKALECLEKHPR</sequence>
<evidence type="ECO:0000256" key="1">
    <source>
        <dbReference type="SAM" id="Phobius"/>
    </source>
</evidence>
<keyword evidence="1" id="KW-0812">Transmembrane</keyword>
<feature type="transmembrane region" description="Helical" evidence="1">
    <location>
        <begin position="57"/>
        <end position="79"/>
    </location>
</feature>
<dbReference type="AlphaFoldDB" id="A0A2P2MW32"/>
<protein>
    <submittedName>
        <fullName evidence="2">Uncharacterized protein</fullName>
    </submittedName>
</protein>
<keyword evidence="1" id="KW-1133">Transmembrane helix</keyword>
<reference evidence="2" key="1">
    <citation type="submission" date="2018-02" db="EMBL/GenBank/DDBJ databases">
        <title>Rhizophora mucronata_Transcriptome.</title>
        <authorList>
            <person name="Meera S.P."/>
            <person name="Sreeshan A."/>
            <person name="Augustine A."/>
        </authorList>
    </citation>
    <scope>NUCLEOTIDE SEQUENCE</scope>
    <source>
        <tissue evidence="2">Leaf</tissue>
    </source>
</reference>
<feature type="transmembrane region" description="Helical" evidence="1">
    <location>
        <begin position="15"/>
        <end position="36"/>
    </location>
</feature>
<evidence type="ECO:0000313" key="2">
    <source>
        <dbReference type="EMBL" id="MBX34435.1"/>
    </source>
</evidence>
<keyword evidence="1" id="KW-0472">Membrane</keyword>
<name>A0A2P2MW32_RHIMU</name>
<organism evidence="2">
    <name type="scientific">Rhizophora mucronata</name>
    <name type="common">Asiatic mangrove</name>
    <dbReference type="NCBI Taxonomy" id="61149"/>
    <lineage>
        <taxon>Eukaryota</taxon>
        <taxon>Viridiplantae</taxon>
        <taxon>Streptophyta</taxon>
        <taxon>Embryophyta</taxon>
        <taxon>Tracheophyta</taxon>
        <taxon>Spermatophyta</taxon>
        <taxon>Magnoliopsida</taxon>
        <taxon>eudicotyledons</taxon>
        <taxon>Gunneridae</taxon>
        <taxon>Pentapetalae</taxon>
        <taxon>rosids</taxon>
        <taxon>fabids</taxon>
        <taxon>Malpighiales</taxon>
        <taxon>Rhizophoraceae</taxon>
        <taxon>Rhizophora</taxon>
    </lineage>
</organism>
<dbReference type="EMBL" id="GGEC01053951">
    <property type="protein sequence ID" value="MBX34435.1"/>
    <property type="molecule type" value="Transcribed_RNA"/>
</dbReference>
<accession>A0A2P2MW32</accession>
<proteinExistence type="predicted"/>